<evidence type="ECO:0000313" key="2">
    <source>
        <dbReference type="EMBL" id="MBB5327438.1"/>
    </source>
</evidence>
<dbReference type="AlphaFoldDB" id="A0A9X0QBU5"/>
<evidence type="ECO:0000259" key="1">
    <source>
        <dbReference type="Pfam" id="PF06527"/>
    </source>
</evidence>
<feature type="domain" description="TniQ" evidence="1">
    <location>
        <begin position="8"/>
        <end position="150"/>
    </location>
</feature>
<dbReference type="InterPro" id="IPR009492">
    <property type="entry name" value="TniQ"/>
</dbReference>
<keyword evidence="3" id="KW-1185">Reference proteome</keyword>
<reference evidence="2 3" key="1">
    <citation type="submission" date="2020-08" db="EMBL/GenBank/DDBJ databases">
        <title>Genomic Encyclopedia of Type Strains, Phase IV (KMG-V): Genome sequencing to study the core and pangenomes of soil and plant-associated prokaryotes.</title>
        <authorList>
            <person name="Whitman W."/>
        </authorList>
    </citation>
    <scope>NUCLEOTIDE SEQUENCE [LARGE SCALE GENOMIC DNA]</scope>
    <source>
        <strain evidence="2 3">X5P2</strain>
    </source>
</reference>
<organism evidence="2 3">
    <name type="scientific">Tunturiibacter gelidiferens</name>
    <dbReference type="NCBI Taxonomy" id="3069689"/>
    <lineage>
        <taxon>Bacteria</taxon>
        <taxon>Pseudomonadati</taxon>
        <taxon>Acidobacteriota</taxon>
        <taxon>Terriglobia</taxon>
        <taxon>Terriglobales</taxon>
        <taxon>Acidobacteriaceae</taxon>
        <taxon>Tunturiibacter</taxon>
    </lineage>
</organism>
<protein>
    <recommendedName>
        <fullName evidence="1">TniQ domain-containing protein</fullName>
    </recommendedName>
</protein>
<accession>A0A9X0QBU5</accession>
<name>A0A9X0QBU5_9BACT</name>
<comment type="caution">
    <text evidence="2">The sequence shown here is derived from an EMBL/GenBank/DDBJ whole genome shotgun (WGS) entry which is preliminary data.</text>
</comment>
<evidence type="ECO:0000313" key="3">
    <source>
        <dbReference type="Proteomes" id="UP000535182"/>
    </source>
</evidence>
<dbReference type="Pfam" id="PF06527">
    <property type="entry name" value="TniQ"/>
    <property type="match status" value="1"/>
</dbReference>
<dbReference type="EMBL" id="JACHEB010000002">
    <property type="protein sequence ID" value="MBB5327438.1"/>
    <property type="molecule type" value="Genomic_DNA"/>
</dbReference>
<dbReference type="Proteomes" id="UP000535182">
    <property type="component" value="Unassembled WGS sequence"/>
</dbReference>
<dbReference type="RefSeq" id="WP_183974129.1">
    <property type="nucleotide sequence ID" value="NZ_JACHEB010000002.1"/>
</dbReference>
<proteinExistence type="predicted"/>
<sequence length="334" mass="39233">MDYIRHWPVHPRPRKDELLSSWLQELARGNGQKLQAFSDCVFGAGHQIWNRDVDRLAPRWLRANLVRHTGVPRQSVSATTLDGYRGKLYRTRNISGRLRWILPLQMFHRKYLGFGVQYCSQCLLEDDEPYFRRRWRVAYCTFCPKHNTLLRDRCWQCGATIAFHRRELGRPMLLLAGPMSVCHACGDDLRAALPLAIPILDQKSFLETVEFLKSLELNHRGSSRFGFSFHALLHQQCKLILSERAASGFREFIRERLNCPDVHLVSERSSFETRTIVERHHVVAMAMWIMSDLRKRLTLAWESRAVRYNALLKDLDSPPQRFVSFVRQFNRNRT</sequence>
<gene>
    <name evidence="2" type="ORF">HDF14_001043</name>
</gene>